<dbReference type="InterPro" id="IPR029787">
    <property type="entry name" value="Nucleotide_cyclase"/>
</dbReference>
<sequence>MDIVALPALLEGWPGPGLTLDGQGQPLALNAGARQLADRHDGWLIELGRWAASGGPLSEPHRSVPVETGSGPGVVEFTTVLLSDGGVLCLGREVTLERRLRHALTESRQRYKDLVDISSDFAWEVGPDGRFVFVSAAGAIGYHPDDLIGRHPSEFVLGDFADQPLPFDTAVGIERTEVWLRAKDGEAACLISSAVPLVGPQGDWIGARGACRDITEARVKGMELAQVRLREKYLGYIVSSTRDDVDPGKTLEIAVGVAVNATGAGGARLYARTGDAFAEAAAQLAMAPDIVEAIPPFLEQVAEQAEPITASVNGYRLLATRTLFRHEVNGAILVWRGDGLDWSEDDFSMIQAIADQVGVAVAQARYQERLKTLSERDGLTGLYNRRTFMELLESRLDKQTGGGSALLYFDLDNFKAVNDKLGHGAGDDVLRAVGELLGTLARPSDLCGRLGGDEFVLWIDRVDEAQSVAVADRLLREAAEFLRPLSASPEKPLGVSVGVAVYRGGSGELAQGLVDRGDQGMYAAKRMGKGHRALSPAFTAD</sequence>
<feature type="domain" description="GGDEF" evidence="2">
    <location>
        <begin position="402"/>
        <end position="537"/>
    </location>
</feature>
<name>A0A2K9NFA8_9PROT</name>
<evidence type="ECO:0000313" key="3">
    <source>
        <dbReference type="EMBL" id="AUN31810.1"/>
    </source>
</evidence>
<dbReference type="EMBL" id="CP025611">
    <property type="protein sequence ID" value="AUN31810.1"/>
    <property type="molecule type" value="Genomic_DNA"/>
</dbReference>
<organism evidence="3 4">
    <name type="scientific">Niveispirillum cyanobacteriorum</name>
    <dbReference type="NCBI Taxonomy" id="1612173"/>
    <lineage>
        <taxon>Bacteria</taxon>
        <taxon>Pseudomonadati</taxon>
        <taxon>Pseudomonadota</taxon>
        <taxon>Alphaproteobacteria</taxon>
        <taxon>Rhodospirillales</taxon>
        <taxon>Azospirillaceae</taxon>
        <taxon>Niveispirillum</taxon>
    </lineage>
</organism>
<dbReference type="InterPro" id="IPR035965">
    <property type="entry name" value="PAS-like_dom_sf"/>
</dbReference>
<accession>A0A2K9NFA8</accession>
<dbReference type="PROSITE" id="PS50113">
    <property type="entry name" value="PAC"/>
    <property type="match status" value="1"/>
</dbReference>
<dbReference type="PANTHER" id="PTHR44757">
    <property type="entry name" value="DIGUANYLATE CYCLASE DGCP"/>
    <property type="match status" value="1"/>
</dbReference>
<dbReference type="OrthoDB" id="7216521at2"/>
<dbReference type="SUPFAM" id="SSF55785">
    <property type="entry name" value="PYP-like sensor domain (PAS domain)"/>
    <property type="match status" value="1"/>
</dbReference>
<evidence type="ECO:0000259" key="1">
    <source>
        <dbReference type="PROSITE" id="PS50113"/>
    </source>
</evidence>
<proteinExistence type="predicted"/>
<dbReference type="InterPro" id="IPR029016">
    <property type="entry name" value="GAF-like_dom_sf"/>
</dbReference>
<dbReference type="InterPro" id="IPR000700">
    <property type="entry name" value="PAS-assoc_C"/>
</dbReference>
<gene>
    <name evidence="3" type="ORF">C0V82_11010</name>
</gene>
<dbReference type="InterPro" id="IPR000014">
    <property type="entry name" value="PAS"/>
</dbReference>
<reference evidence="3 4" key="1">
    <citation type="submission" date="2017-12" db="EMBL/GenBank/DDBJ databases">
        <title>Genomes of bacteria within cyanobacterial aggregates.</title>
        <authorList>
            <person name="Cai H."/>
        </authorList>
    </citation>
    <scope>NUCLEOTIDE SEQUENCE [LARGE SCALE GENOMIC DNA]</scope>
    <source>
        <strain evidence="3 4">TH16</strain>
    </source>
</reference>
<dbReference type="Proteomes" id="UP000234752">
    <property type="component" value="Chromosome eg_1"/>
</dbReference>
<dbReference type="PANTHER" id="PTHR44757:SF2">
    <property type="entry name" value="BIOFILM ARCHITECTURE MAINTENANCE PROTEIN MBAA"/>
    <property type="match status" value="1"/>
</dbReference>
<evidence type="ECO:0000259" key="2">
    <source>
        <dbReference type="PROSITE" id="PS50887"/>
    </source>
</evidence>
<dbReference type="KEGG" id="ncb:C0V82_11010"/>
<dbReference type="NCBIfam" id="TIGR00229">
    <property type="entry name" value="sensory_box"/>
    <property type="match status" value="1"/>
</dbReference>
<dbReference type="CDD" id="cd00130">
    <property type="entry name" value="PAS"/>
    <property type="match status" value="1"/>
</dbReference>
<evidence type="ECO:0000313" key="4">
    <source>
        <dbReference type="Proteomes" id="UP000234752"/>
    </source>
</evidence>
<dbReference type="Pfam" id="PF00990">
    <property type="entry name" value="GGDEF"/>
    <property type="match status" value="1"/>
</dbReference>
<dbReference type="PROSITE" id="PS50887">
    <property type="entry name" value="GGDEF"/>
    <property type="match status" value="1"/>
</dbReference>
<dbReference type="SUPFAM" id="SSF55781">
    <property type="entry name" value="GAF domain-like"/>
    <property type="match status" value="1"/>
</dbReference>
<dbReference type="InterPro" id="IPR043128">
    <property type="entry name" value="Rev_trsase/Diguanyl_cyclase"/>
</dbReference>
<dbReference type="InterPro" id="IPR000160">
    <property type="entry name" value="GGDEF_dom"/>
</dbReference>
<feature type="domain" description="PAC" evidence="1">
    <location>
        <begin position="174"/>
        <end position="226"/>
    </location>
</feature>
<dbReference type="SUPFAM" id="SSF55073">
    <property type="entry name" value="Nucleotide cyclase"/>
    <property type="match status" value="1"/>
</dbReference>
<keyword evidence="4" id="KW-1185">Reference proteome</keyword>
<dbReference type="Gene3D" id="3.30.450.40">
    <property type="match status" value="1"/>
</dbReference>
<dbReference type="CDD" id="cd01949">
    <property type="entry name" value="GGDEF"/>
    <property type="match status" value="1"/>
</dbReference>
<dbReference type="AlphaFoldDB" id="A0A2K9NFA8"/>
<dbReference type="Pfam" id="PF08448">
    <property type="entry name" value="PAS_4"/>
    <property type="match status" value="1"/>
</dbReference>
<dbReference type="Gene3D" id="3.30.70.270">
    <property type="match status" value="1"/>
</dbReference>
<dbReference type="Gene3D" id="3.30.450.20">
    <property type="entry name" value="PAS domain"/>
    <property type="match status" value="1"/>
</dbReference>
<protein>
    <submittedName>
        <fullName evidence="3">Sensor domain-containing diguanylate cyclase</fullName>
    </submittedName>
</protein>
<dbReference type="NCBIfam" id="TIGR00254">
    <property type="entry name" value="GGDEF"/>
    <property type="match status" value="1"/>
</dbReference>
<dbReference type="InterPro" id="IPR013656">
    <property type="entry name" value="PAS_4"/>
</dbReference>
<dbReference type="InterPro" id="IPR052155">
    <property type="entry name" value="Biofilm_reg_signaling"/>
</dbReference>
<dbReference type="SMART" id="SM00267">
    <property type="entry name" value="GGDEF"/>
    <property type="match status" value="1"/>
</dbReference>